<name>E3MWK7_CAERE</name>
<proteinExistence type="predicted"/>
<dbReference type="AlphaFoldDB" id="E3MWK7"/>
<keyword evidence="2" id="KW-1185">Reference proteome</keyword>
<dbReference type="EMBL" id="DS268487">
    <property type="protein sequence ID" value="EFP10658.1"/>
    <property type="molecule type" value="Genomic_DNA"/>
</dbReference>
<evidence type="ECO:0000313" key="2">
    <source>
        <dbReference type="Proteomes" id="UP000008281"/>
    </source>
</evidence>
<dbReference type="HOGENOM" id="CLU_1961637_0_0_1"/>
<dbReference type="GeneID" id="9805386"/>
<protein>
    <submittedName>
        <fullName evidence="1">Uncharacterized protein</fullName>
    </submittedName>
</protein>
<dbReference type="InParanoid" id="E3MWK7"/>
<dbReference type="CTD" id="9805386"/>
<evidence type="ECO:0000313" key="1">
    <source>
        <dbReference type="EMBL" id="EFP10658.1"/>
    </source>
</evidence>
<organism evidence="2">
    <name type="scientific">Caenorhabditis remanei</name>
    <name type="common">Caenorhabditis vulgaris</name>
    <dbReference type="NCBI Taxonomy" id="31234"/>
    <lineage>
        <taxon>Eukaryota</taxon>
        <taxon>Metazoa</taxon>
        <taxon>Ecdysozoa</taxon>
        <taxon>Nematoda</taxon>
        <taxon>Chromadorea</taxon>
        <taxon>Rhabditida</taxon>
        <taxon>Rhabditina</taxon>
        <taxon>Rhabditomorpha</taxon>
        <taxon>Rhabditoidea</taxon>
        <taxon>Rhabditidae</taxon>
        <taxon>Peloderinae</taxon>
        <taxon>Caenorhabditis</taxon>
    </lineage>
</organism>
<dbReference type="Proteomes" id="UP000008281">
    <property type="component" value="Unassembled WGS sequence"/>
</dbReference>
<sequence>MNERKLEQKRKYVIGCIMRLCEDTNKRKTFMQKYGVSVHYPLYDLPNVEIELNSKTSEELKEYRMNVRKVHHTVMHIQLMECDRDGCVGYWDCIGWGQLLKLLWDDMIEAISNLKNITHDRVVPNEIK</sequence>
<reference evidence="1" key="1">
    <citation type="submission" date="2007-07" db="EMBL/GenBank/DDBJ databases">
        <title>PCAP assembly of the Caenorhabditis remanei genome.</title>
        <authorList>
            <consortium name="The Caenorhabditis remanei Sequencing Consortium"/>
            <person name="Wilson R.K."/>
        </authorList>
    </citation>
    <scope>NUCLEOTIDE SEQUENCE [LARGE SCALE GENOMIC DNA]</scope>
    <source>
        <strain evidence="1">PB4641</strain>
    </source>
</reference>
<dbReference type="KEGG" id="crq:GCK72_008954"/>
<dbReference type="RefSeq" id="XP_003099516.2">
    <property type="nucleotide sequence ID" value="XM_003099468.2"/>
</dbReference>
<accession>E3MWK7</accession>
<gene>
    <name evidence="1" type="ORF">CRE_01165</name>
</gene>